<evidence type="ECO:0000313" key="2">
    <source>
        <dbReference type="Proteomes" id="UP000041314"/>
    </source>
</evidence>
<proteinExistence type="predicted"/>
<name>A0A655EED2_SALET</name>
<dbReference type="Proteomes" id="UP000041314">
    <property type="component" value="Unassembled WGS sequence"/>
</dbReference>
<organism evidence="1 2">
    <name type="scientific">Salmonella enterica subsp. enterica serovar Bovismorbificans</name>
    <dbReference type="NCBI Taxonomy" id="58097"/>
    <lineage>
        <taxon>Bacteria</taxon>
        <taxon>Pseudomonadati</taxon>
        <taxon>Pseudomonadota</taxon>
        <taxon>Gammaproteobacteria</taxon>
        <taxon>Enterobacterales</taxon>
        <taxon>Enterobacteriaceae</taxon>
        <taxon>Salmonella</taxon>
    </lineage>
</organism>
<reference evidence="1 2" key="1">
    <citation type="submission" date="2015-03" db="EMBL/GenBank/DDBJ databases">
        <authorList>
            <consortium name="Pathogen Informatics"/>
        </authorList>
    </citation>
    <scope>NUCLEOTIDE SEQUENCE [LARGE SCALE GENOMIC DNA]</scope>
    <source>
        <strain evidence="1 2">A1104</strain>
    </source>
</reference>
<dbReference type="AlphaFoldDB" id="A0A655EED2"/>
<sequence length="38" mass="4196">MAKCFDGGKKLVRILDSQQACALDGRIPRRVHSRAGIK</sequence>
<gene>
    <name evidence="1" type="ORF">ERS008198_04524</name>
</gene>
<protein>
    <submittedName>
        <fullName evidence="1">Uncharacterized protein</fullName>
    </submittedName>
</protein>
<evidence type="ECO:0000313" key="1">
    <source>
        <dbReference type="EMBL" id="CNV16257.1"/>
    </source>
</evidence>
<accession>A0A655EED2</accession>
<dbReference type="EMBL" id="CQPA01000063">
    <property type="protein sequence ID" value="CNV16257.1"/>
    <property type="molecule type" value="Genomic_DNA"/>
</dbReference>